<sequence>MPPTTAASSFSTIGISGQATVNNVGGDFNIAGDYNVYGSMPMVSCTGHIQKLSRSARDASCANRLLVHMRRSFLEVERAP</sequence>
<dbReference type="AlphaFoldDB" id="A0A166RHH5"/>
<organism evidence="1 2">
    <name type="scientific">Athelia psychrophila</name>
    <dbReference type="NCBI Taxonomy" id="1759441"/>
    <lineage>
        <taxon>Eukaryota</taxon>
        <taxon>Fungi</taxon>
        <taxon>Dikarya</taxon>
        <taxon>Basidiomycota</taxon>
        <taxon>Agaricomycotina</taxon>
        <taxon>Agaricomycetes</taxon>
        <taxon>Agaricomycetidae</taxon>
        <taxon>Atheliales</taxon>
        <taxon>Atheliaceae</taxon>
        <taxon>Athelia</taxon>
    </lineage>
</organism>
<name>A0A166RHH5_9AGAM</name>
<proteinExistence type="predicted"/>
<keyword evidence="2" id="KW-1185">Reference proteome</keyword>
<evidence type="ECO:0000313" key="2">
    <source>
        <dbReference type="Proteomes" id="UP000076532"/>
    </source>
</evidence>
<protein>
    <submittedName>
        <fullName evidence="1">Uncharacterized protein</fullName>
    </submittedName>
</protein>
<gene>
    <name evidence="1" type="ORF">FIBSPDRAFT_267791</name>
</gene>
<dbReference type="Proteomes" id="UP000076532">
    <property type="component" value="Unassembled WGS sequence"/>
</dbReference>
<dbReference type="EMBL" id="KV417504">
    <property type="protein sequence ID" value="KZP28274.1"/>
    <property type="molecule type" value="Genomic_DNA"/>
</dbReference>
<reference evidence="1 2" key="1">
    <citation type="journal article" date="2016" name="Mol. Biol. Evol.">
        <title>Comparative Genomics of Early-Diverging Mushroom-Forming Fungi Provides Insights into the Origins of Lignocellulose Decay Capabilities.</title>
        <authorList>
            <person name="Nagy L.G."/>
            <person name="Riley R."/>
            <person name="Tritt A."/>
            <person name="Adam C."/>
            <person name="Daum C."/>
            <person name="Floudas D."/>
            <person name="Sun H."/>
            <person name="Yadav J.S."/>
            <person name="Pangilinan J."/>
            <person name="Larsson K.H."/>
            <person name="Matsuura K."/>
            <person name="Barry K."/>
            <person name="Labutti K."/>
            <person name="Kuo R."/>
            <person name="Ohm R.A."/>
            <person name="Bhattacharya S.S."/>
            <person name="Shirouzu T."/>
            <person name="Yoshinaga Y."/>
            <person name="Martin F.M."/>
            <person name="Grigoriev I.V."/>
            <person name="Hibbett D.S."/>
        </authorList>
    </citation>
    <scope>NUCLEOTIDE SEQUENCE [LARGE SCALE GENOMIC DNA]</scope>
    <source>
        <strain evidence="1 2">CBS 109695</strain>
    </source>
</reference>
<accession>A0A166RHH5</accession>
<evidence type="ECO:0000313" key="1">
    <source>
        <dbReference type="EMBL" id="KZP28274.1"/>
    </source>
</evidence>